<evidence type="ECO:0000256" key="6">
    <source>
        <dbReference type="SAM" id="MobiDB-lite"/>
    </source>
</evidence>
<reference evidence="8 9" key="1">
    <citation type="journal article" date="2024" name="Nat. Commun.">
        <title>Phylogenomics reveals the evolutionary origins of lichenization in chlorophyte algae.</title>
        <authorList>
            <person name="Puginier C."/>
            <person name="Libourel C."/>
            <person name="Otte J."/>
            <person name="Skaloud P."/>
            <person name="Haon M."/>
            <person name="Grisel S."/>
            <person name="Petersen M."/>
            <person name="Berrin J.G."/>
            <person name="Delaux P.M."/>
            <person name="Dal Grande F."/>
            <person name="Keller J."/>
        </authorList>
    </citation>
    <scope>NUCLEOTIDE SEQUENCE [LARGE SCALE GENOMIC DNA]</scope>
    <source>
        <strain evidence="8 9">SAG 216-7</strain>
    </source>
</reference>
<comment type="similarity">
    <text evidence="1 5">Belongs to the universal ribosomal protein uS5 family.</text>
</comment>
<name>A0ABR2Z0W4_9CHLO</name>
<dbReference type="InterPro" id="IPR013810">
    <property type="entry name" value="Ribosomal_uS5_N"/>
</dbReference>
<dbReference type="EMBL" id="JALJOT010000002">
    <property type="protein sequence ID" value="KAK9917844.1"/>
    <property type="molecule type" value="Genomic_DNA"/>
</dbReference>
<comment type="caution">
    <text evidence="8">The sequence shown here is derived from an EMBL/GenBank/DDBJ whole genome shotgun (WGS) entry which is preliminary data.</text>
</comment>
<gene>
    <name evidence="8" type="ORF">WJX75_008831</name>
</gene>
<dbReference type="PANTHER" id="PTHR48277:SF1">
    <property type="entry name" value="MITOCHONDRIAL RIBOSOMAL PROTEIN S5"/>
    <property type="match status" value="1"/>
</dbReference>
<feature type="compositionally biased region" description="Gly residues" evidence="6">
    <location>
        <begin position="11"/>
        <end position="21"/>
    </location>
</feature>
<evidence type="ECO:0000256" key="1">
    <source>
        <dbReference type="ARBA" id="ARBA00008945"/>
    </source>
</evidence>
<dbReference type="InterPro" id="IPR000851">
    <property type="entry name" value="Ribosomal_uS5"/>
</dbReference>
<dbReference type="SUPFAM" id="SSF54768">
    <property type="entry name" value="dsRNA-binding domain-like"/>
    <property type="match status" value="1"/>
</dbReference>
<evidence type="ECO:0000259" key="7">
    <source>
        <dbReference type="PROSITE" id="PS50881"/>
    </source>
</evidence>
<proteinExistence type="inferred from homology"/>
<evidence type="ECO:0000256" key="5">
    <source>
        <dbReference type="RuleBase" id="RU003823"/>
    </source>
</evidence>
<feature type="compositionally biased region" description="Polar residues" evidence="6">
    <location>
        <begin position="1"/>
        <end position="10"/>
    </location>
</feature>
<dbReference type="Pfam" id="PF03719">
    <property type="entry name" value="Ribosomal_S5_C"/>
    <property type="match status" value="1"/>
</dbReference>
<dbReference type="InterPro" id="IPR014721">
    <property type="entry name" value="Ribsml_uS5_D2-typ_fold_subgr"/>
</dbReference>
<evidence type="ECO:0000313" key="8">
    <source>
        <dbReference type="EMBL" id="KAK9917844.1"/>
    </source>
</evidence>
<dbReference type="Gene3D" id="3.30.230.10">
    <property type="match status" value="1"/>
</dbReference>
<sequence>MTRGFATQASGGMGDGLGGQDAGEAADEFGVAAFEADMRKYTQQVEGDEEFEESAPAPGGQQRRGELDAEVDDVLDEDDPLYSMTKTQARFHLTQILKGRAGTPPMHRGSENEERMEVEMADFMSDFKMQVVDVNRSNKGTRSGGIGRFSTMVVIGNFAGVLGMGVGRSAELADSVKKAYAQASKNLFYVPRFRGHTIIHPVTAKYGRVKIHAYPMTSGSGIRASKLMESICRLAGLENIGIKIHGSRCARNAVKALFEAFESQQTLSQTQKALGNKRIRELAVGMFRRSPRQLVKGVQGEWYKDFPRPGLRRMPLTAPPSAAQIADVIGRGEPMERSW</sequence>
<dbReference type="InterPro" id="IPR020568">
    <property type="entry name" value="Ribosomal_Su5_D2-typ_SF"/>
</dbReference>
<dbReference type="Gene3D" id="3.30.160.20">
    <property type="match status" value="1"/>
</dbReference>
<evidence type="ECO:0000256" key="4">
    <source>
        <dbReference type="PROSITE-ProRule" id="PRU00268"/>
    </source>
</evidence>
<evidence type="ECO:0000313" key="9">
    <source>
        <dbReference type="Proteomes" id="UP001491310"/>
    </source>
</evidence>
<feature type="domain" description="S5 DRBM" evidence="7">
    <location>
        <begin position="127"/>
        <end position="190"/>
    </location>
</feature>
<organism evidence="8 9">
    <name type="scientific">Coccomyxa subellipsoidea</name>
    <dbReference type="NCBI Taxonomy" id="248742"/>
    <lineage>
        <taxon>Eukaryota</taxon>
        <taxon>Viridiplantae</taxon>
        <taxon>Chlorophyta</taxon>
        <taxon>core chlorophytes</taxon>
        <taxon>Trebouxiophyceae</taxon>
        <taxon>Trebouxiophyceae incertae sedis</taxon>
        <taxon>Coccomyxaceae</taxon>
        <taxon>Coccomyxa</taxon>
    </lineage>
</organism>
<keyword evidence="9" id="KW-1185">Reference proteome</keyword>
<dbReference type="PROSITE" id="PS50881">
    <property type="entry name" value="S5_DSRBD"/>
    <property type="match status" value="1"/>
</dbReference>
<dbReference type="Pfam" id="PF00333">
    <property type="entry name" value="Ribosomal_S5"/>
    <property type="match status" value="1"/>
</dbReference>
<dbReference type="Proteomes" id="UP001491310">
    <property type="component" value="Unassembled WGS sequence"/>
</dbReference>
<keyword evidence="3 4" id="KW-0687">Ribonucleoprotein</keyword>
<feature type="region of interest" description="Disordered" evidence="6">
    <location>
        <begin position="1"/>
        <end position="67"/>
    </location>
</feature>
<keyword evidence="2 4" id="KW-0689">Ribosomal protein</keyword>
<evidence type="ECO:0000256" key="3">
    <source>
        <dbReference type="ARBA" id="ARBA00023274"/>
    </source>
</evidence>
<accession>A0ABR2Z0W4</accession>
<protein>
    <recommendedName>
        <fullName evidence="7">S5 DRBM domain-containing protein</fullName>
    </recommendedName>
</protein>
<evidence type="ECO:0000256" key="2">
    <source>
        <dbReference type="ARBA" id="ARBA00022980"/>
    </source>
</evidence>
<dbReference type="SUPFAM" id="SSF54211">
    <property type="entry name" value="Ribosomal protein S5 domain 2-like"/>
    <property type="match status" value="1"/>
</dbReference>
<dbReference type="PANTHER" id="PTHR48277">
    <property type="entry name" value="MITOCHONDRIAL RIBOSOMAL PROTEIN S5"/>
    <property type="match status" value="1"/>
</dbReference>
<dbReference type="InterPro" id="IPR005324">
    <property type="entry name" value="Ribosomal_uS5_C"/>
</dbReference>